<gene>
    <name evidence="3" type="ORF">Mterra_02745</name>
</gene>
<reference evidence="3 4" key="1">
    <citation type="submission" date="2018-08" db="EMBL/GenBank/DDBJ databases">
        <title>Meiothermus terrae DSM 26712 genome sequencing project.</title>
        <authorList>
            <person name="Da Costa M.S."/>
            <person name="Albuquerque L."/>
            <person name="Raposo P."/>
            <person name="Froufe H.J.C."/>
            <person name="Barroso C.S."/>
            <person name="Egas C."/>
        </authorList>
    </citation>
    <scope>NUCLEOTIDE SEQUENCE [LARGE SCALE GENOMIC DNA]</scope>
    <source>
        <strain evidence="3 4">DSM 26712</strain>
    </source>
</reference>
<dbReference type="PANTHER" id="PTHR30595:SF6">
    <property type="entry name" value="SCHLAFEN ALBA-2 DOMAIN-CONTAINING PROTEIN"/>
    <property type="match status" value="1"/>
</dbReference>
<comment type="caution">
    <text evidence="3">The sequence shown here is derived from an EMBL/GenBank/DDBJ whole genome shotgun (WGS) entry which is preliminary data.</text>
</comment>
<keyword evidence="4" id="KW-1185">Reference proteome</keyword>
<evidence type="ECO:0000256" key="1">
    <source>
        <dbReference type="SAM" id="MobiDB-lite"/>
    </source>
</evidence>
<dbReference type="InterPro" id="IPR036390">
    <property type="entry name" value="WH_DNA-bd_sf"/>
</dbReference>
<feature type="domain" description="Schlafen AlbA-2" evidence="2">
    <location>
        <begin position="6"/>
        <end position="111"/>
    </location>
</feature>
<dbReference type="InterPro" id="IPR038475">
    <property type="entry name" value="RecG_C_sf"/>
</dbReference>
<dbReference type="SUPFAM" id="SSF46785">
    <property type="entry name" value="Winged helix' DNA-binding domain"/>
    <property type="match status" value="1"/>
</dbReference>
<dbReference type="OrthoDB" id="34589at2"/>
<proteinExistence type="predicted"/>
<dbReference type="RefSeq" id="WP_119315735.1">
    <property type="nucleotide sequence ID" value="NZ_QXDL01000129.1"/>
</dbReference>
<dbReference type="Gene3D" id="3.30.565.60">
    <property type="match status" value="1"/>
</dbReference>
<dbReference type="InterPro" id="IPR038461">
    <property type="entry name" value="Schlafen_AlbA_2_dom_sf"/>
</dbReference>
<dbReference type="Proteomes" id="UP000265715">
    <property type="component" value="Unassembled WGS sequence"/>
</dbReference>
<dbReference type="Pfam" id="PF04326">
    <property type="entry name" value="SLFN_AlbA_2"/>
    <property type="match status" value="1"/>
</dbReference>
<evidence type="ECO:0000313" key="3">
    <source>
        <dbReference type="EMBL" id="RIH82244.1"/>
    </source>
</evidence>
<dbReference type="EMBL" id="QXDL01000129">
    <property type="protein sequence ID" value="RIH82244.1"/>
    <property type="molecule type" value="Genomic_DNA"/>
</dbReference>
<evidence type="ECO:0000313" key="4">
    <source>
        <dbReference type="Proteomes" id="UP000265715"/>
    </source>
</evidence>
<organism evidence="3 4">
    <name type="scientific">Calidithermus terrae</name>
    <dbReference type="NCBI Taxonomy" id="1408545"/>
    <lineage>
        <taxon>Bacteria</taxon>
        <taxon>Thermotogati</taxon>
        <taxon>Deinococcota</taxon>
        <taxon>Deinococci</taxon>
        <taxon>Thermales</taxon>
        <taxon>Thermaceae</taxon>
        <taxon>Calidithermus</taxon>
    </lineage>
</organism>
<dbReference type="Gene3D" id="3.30.950.30">
    <property type="entry name" value="Schlafen, AAA domain"/>
    <property type="match status" value="1"/>
</dbReference>
<protein>
    <recommendedName>
        <fullName evidence="2">Schlafen AlbA-2 domain-containing protein</fullName>
    </recommendedName>
</protein>
<dbReference type="InterPro" id="IPR007421">
    <property type="entry name" value="Schlafen_AlbA_2_dom"/>
</dbReference>
<dbReference type="PANTHER" id="PTHR30595">
    <property type="entry name" value="GLPR-RELATED TRANSCRIPTIONAL REPRESSOR"/>
    <property type="match status" value="1"/>
</dbReference>
<dbReference type="InterPro" id="IPR036388">
    <property type="entry name" value="WH-like_DNA-bd_sf"/>
</dbReference>
<evidence type="ECO:0000259" key="2">
    <source>
        <dbReference type="Pfam" id="PF04326"/>
    </source>
</evidence>
<sequence length="469" mass="52053">MPELREGETVEFKEQWSPTALEDLAAFANHRGGTLYVGVSDGGEVVGFGGGDPEVRRIANQIHDLLGLAPALRPVQLEGREVLEVGVEPSVVPVACRGRYLVRVGSTNRTMPGEEIARRFMQRTGQTWDGLLSPWGPEEADAEALGRFVGRARPRLPVLSEGDPPERVLENLGLLREGRLTHAGVLLFARKPQRLFPSAVLRAARFRGTLISGERTFDGSLWDQLEGVMEYLRDSLGVEYRVEPGGLGVDELRRQEVWPYPPEALREAVLNALIHRDYADPDDIQLRLYPDRLWLWNPGELYGGLTVEVLRREDHPSRLRNPAIAQVFYYAGLVERWGSGITRMRQALREQGLPEPEMAEEAGGFRLTLLKDAYTPELLRARGLSERQVRGVMYAKEHGGITNREYQEVAGVSKRTASRDLEQLTGWGILERVGETGKGTRYVLKGPGRGQRGQEGATKGSNGTGGSHA</sequence>
<name>A0A399EC66_9DEIN</name>
<feature type="region of interest" description="Disordered" evidence="1">
    <location>
        <begin position="440"/>
        <end position="469"/>
    </location>
</feature>
<accession>A0A399EC66</accession>
<dbReference type="Pfam" id="PF13749">
    <property type="entry name" value="HATPase_c_4"/>
    <property type="match status" value="1"/>
</dbReference>
<dbReference type="AlphaFoldDB" id="A0A399EC66"/>
<dbReference type="Gene3D" id="1.10.10.10">
    <property type="entry name" value="Winged helix-like DNA-binding domain superfamily/Winged helix DNA-binding domain"/>
    <property type="match status" value="1"/>
</dbReference>